<dbReference type="OrthoDB" id="6349953at2759"/>
<evidence type="ECO:0000256" key="1">
    <source>
        <dbReference type="ARBA" id="ARBA00022555"/>
    </source>
</evidence>
<dbReference type="GeneID" id="93647719"/>
<evidence type="ECO:0000256" key="8">
    <source>
        <dbReference type="ARBA" id="ARBA00051897"/>
    </source>
</evidence>
<keyword evidence="6 9" id="KW-0694">RNA-binding</keyword>
<dbReference type="STRING" id="1805483.A0A177EC35"/>
<reference evidence="10 11" key="1">
    <citation type="submission" date="2016-02" db="EMBL/GenBank/DDBJ databases">
        <title>Discovery of a natural microsporidian pathogen with a broad tissue tropism in Caenorhabditis elegans.</title>
        <authorList>
            <person name="Luallen R.J."/>
            <person name="Reinke A.W."/>
            <person name="Tong L."/>
            <person name="Botts M.R."/>
            <person name="Felix M.-A."/>
            <person name="Troemel E.R."/>
        </authorList>
    </citation>
    <scope>NUCLEOTIDE SEQUENCE [LARGE SCALE GENOMIC DNA]</scope>
    <source>
        <strain evidence="10 11">JUm2807</strain>
    </source>
</reference>
<evidence type="ECO:0000256" key="2">
    <source>
        <dbReference type="ARBA" id="ARBA00022603"/>
    </source>
</evidence>
<dbReference type="GO" id="GO:0000049">
    <property type="term" value="F:tRNA binding"/>
    <property type="evidence" value="ECO:0007669"/>
    <property type="project" value="UniProtKB-UniRule"/>
</dbReference>
<keyword evidence="11" id="KW-1185">Reference proteome</keyword>
<evidence type="ECO:0000256" key="5">
    <source>
        <dbReference type="ARBA" id="ARBA00022694"/>
    </source>
</evidence>
<dbReference type="GO" id="GO:0160104">
    <property type="term" value="F:tRNA (guanine(26)-N2)-dimethyltransferase activity"/>
    <property type="evidence" value="ECO:0007669"/>
    <property type="project" value="UniProtKB-UniRule"/>
</dbReference>
<dbReference type="NCBIfam" id="TIGR00308">
    <property type="entry name" value="TRM1"/>
    <property type="match status" value="1"/>
</dbReference>
<evidence type="ECO:0000256" key="3">
    <source>
        <dbReference type="ARBA" id="ARBA00022679"/>
    </source>
</evidence>
<dbReference type="GO" id="GO:0002940">
    <property type="term" value="P:tRNA N2-guanine methylation"/>
    <property type="evidence" value="ECO:0007669"/>
    <property type="project" value="TreeGrafter"/>
</dbReference>
<dbReference type="Pfam" id="PF02005">
    <property type="entry name" value="TRM"/>
    <property type="match status" value="1"/>
</dbReference>
<keyword evidence="2 9" id="KW-0489">Methyltransferase</keyword>
<comment type="similarity">
    <text evidence="9">Belongs to the class I-like SAM-binding methyltransferase superfamily. Trm1 family.</text>
</comment>
<comment type="caution">
    <text evidence="10">The sequence shown here is derived from an EMBL/GenBank/DDBJ whole genome shotgun (WGS) entry which is preliminary data.</text>
</comment>
<evidence type="ECO:0000313" key="11">
    <source>
        <dbReference type="Proteomes" id="UP000185944"/>
    </source>
</evidence>
<dbReference type="Gene3D" id="3.40.50.150">
    <property type="entry name" value="Vaccinia Virus protein VP39"/>
    <property type="match status" value="1"/>
</dbReference>
<dbReference type="InterPro" id="IPR002905">
    <property type="entry name" value="Trm1"/>
</dbReference>
<name>A0A177EC35_9MICR</name>
<dbReference type="EC" id="2.1.1.216" evidence="7 9"/>
<evidence type="ECO:0000256" key="6">
    <source>
        <dbReference type="ARBA" id="ARBA00022884"/>
    </source>
</evidence>
<evidence type="ECO:0000313" key="10">
    <source>
        <dbReference type="EMBL" id="OAG29296.1"/>
    </source>
</evidence>
<dbReference type="AlphaFoldDB" id="A0A177EC35"/>
<dbReference type="SUPFAM" id="SSF53335">
    <property type="entry name" value="S-adenosyl-L-methionine-dependent methyltransferases"/>
    <property type="match status" value="1"/>
</dbReference>
<keyword evidence="5 9" id="KW-0819">tRNA processing</keyword>
<dbReference type="PROSITE" id="PS51626">
    <property type="entry name" value="SAM_MT_TRM1"/>
    <property type="match status" value="1"/>
</dbReference>
<dbReference type="EMBL" id="LTDL01000041">
    <property type="protein sequence ID" value="OAG29296.1"/>
    <property type="molecule type" value="Genomic_DNA"/>
</dbReference>
<evidence type="ECO:0000256" key="9">
    <source>
        <dbReference type="PROSITE-ProRule" id="PRU00958"/>
    </source>
</evidence>
<dbReference type="RefSeq" id="XP_067543975.1">
    <property type="nucleotide sequence ID" value="XM_067688787.1"/>
</dbReference>
<sequence>MAEGTEKMENALSRGKDLDIKGATSRGKTLDGEFVEEGGVRIPTGSGAFYNPVQKFNRTMTIRILNEYIRQTGKESAKVLECMSASGLRGIRYCKELSGKNHIVFNDISKSSCLDIVSNCKNNGIGAELDGVVENETCTVEVRNEDCRVLMLQNKGVFDVIDIDPFGTCAPFVDSAVESLASGGMLCVTSTDTKVLCDKPPESSYKYYGSVSTNCSYSHEVAVRIILSYLSRIASKYGREIEPVVSLSMDFFIRVFVIVRSGKSQSREVCLNNTMFYLCCCLNQAELPQFRKEDGYFKHARGPSGVCRVCDRKMSLYGPFWNKPLHSREFVTNVIERISPEHIQEKTKGEKESAFTEAQIDRRIHGMLALALEEEETLFYYAIPYLAKMFTLPIPPLLSIVSFLEHNGYTTSLTHCKPNAIKTAAPLELMYLGVLEYFRVHQPAIYGAFAEKKAQYLAEIKDPGANPDTKGTLGPQTNEQRVYLVFDRAMSYGTARSAVIDFTPTAACKKLTSKRYLKFQDKSGLGWGPMKK</sequence>
<dbReference type="InterPro" id="IPR029063">
    <property type="entry name" value="SAM-dependent_MTases_sf"/>
</dbReference>
<dbReference type="PANTHER" id="PTHR10631:SF3">
    <property type="entry name" value="TRNA (GUANINE(26)-N(2))-DIMETHYLTRANSFERASE"/>
    <property type="match status" value="1"/>
</dbReference>
<organism evidence="10 11">
    <name type="scientific">Nematocida displodere</name>
    <dbReference type="NCBI Taxonomy" id="1805483"/>
    <lineage>
        <taxon>Eukaryota</taxon>
        <taxon>Fungi</taxon>
        <taxon>Fungi incertae sedis</taxon>
        <taxon>Microsporidia</taxon>
        <taxon>Nematocida</taxon>
    </lineage>
</organism>
<dbReference type="VEuPathDB" id="MicrosporidiaDB:NEDG_01369"/>
<dbReference type="InterPro" id="IPR042296">
    <property type="entry name" value="tRNA_met_Trm1_C"/>
</dbReference>
<keyword evidence="3 9" id="KW-0808">Transferase</keyword>
<dbReference type="PANTHER" id="PTHR10631">
    <property type="entry name" value="N 2 ,N 2 -DIMETHYLGUANOSINE TRNA METHYLTRANSFERASE"/>
    <property type="match status" value="1"/>
</dbReference>
<gene>
    <name evidence="10" type="ORF">NEDG_01369</name>
</gene>
<comment type="catalytic activity">
    <reaction evidence="8 9">
        <text>guanosine(26) in tRNA + 2 S-adenosyl-L-methionine = N(2)-dimethylguanosine(26) in tRNA + 2 S-adenosyl-L-homocysteine + 2 H(+)</text>
        <dbReference type="Rhea" id="RHEA:43140"/>
        <dbReference type="Rhea" id="RHEA-COMP:10359"/>
        <dbReference type="Rhea" id="RHEA-COMP:10360"/>
        <dbReference type="ChEBI" id="CHEBI:15378"/>
        <dbReference type="ChEBI" id="CHEBI:57856"/>
        <dbReference type="ChEBI" id="CHEBI:59789"/>
        <dbReference type="ChEBI" id="CHEBI:74269"/>
        <dbReference type="ChEBI" id="CHEBI:74513"/>
        <dbReference type="EC" id="2.1.1.216"/>
    </reaction>
</comment>
<protein>
    <recommendedName>
        <fullName evidence="7 9">tRNA (guanine(26)-N(2))-dimethyltransferase</fullName>
        <ecNumber evidence="7 9">2.1.1.216</ecNumber>
    </recommendedName>
</protein>
<accession>A0A177EC35</accession>
<evidence type="ECO:0000256" key="4">
    <source>
        <dbReference type="ARBA" id="ARBA00022691"/>
    </source>
</evidence>
<keyword evidence="4 9" id="KW-0949">S-adenosyl-L-methionine</keyword>
<evidence type="ECO:0000256" key="7">
    <source>
        <dbReference type="ARBA" id="ARBA00039099"/>
    </source>
</evidence>
<dbReference type="Proteomes" id="UP000185944">
    <property type="component" value="Unassembled WGS sequence"/>
</dbReference>
<keyword evidence="1 9" id="KW-0820">tRNA-binding</keyword>
<dbReference type="Gene3D" id="3.30.56.70">
    <property type="entry name" value="N2,N2-dimethylguanosine tRNA methyltransferase, C-terminal domain"/>
    <property type="match status" value="1"/>
</dbReference>
<proteinExistence type="inferred from homology"/>
<dbReference type="GO" id="GO:0005634">
    <property type="term" value="C:nucleus"/>
    <property type="evidence" value="ECO:0007669"/>
    <property type="project" value="TreeGrafter"/>
</dbReference>